<dbReference type="InterPro" id="IPR029865">
    <property type="entry name" value="KIAA0319-like"/>
</dbReference>
<keyword evidence="5" id="KW-0245">EGF-like domain</keyword>
<dbReference type="Proteomes" id="UP001249851">
    <property type="component" value="Unassembled WGS sequence"/>
</dbReference>
<keyword evidence="2 7" id="KW-0732">Signal</keyword>
<evidence type="ECO:0000256" key="7">
    <source>
        <dbReference type="SAM" id="SignalP"/>
    </source>
</evidence>
<evidence type="ECO:0000259" key="8">
    <source>
        <dbReference type="PROSITE" id="PS50026"/>
    </source>
</evidence>
<reference evidence="9" key="1">
    <citation type="journal article" date="2023" name="G3 (Bethesda)">
        <title>Whole genome assembly and annotation of the endangered Caribbean coral Acropora cervicornis.</title>
        <authorList>
            <person name="Selwyn J.D."/>
            <person name="Vollmer S.V."/>
        </authorList>
    </citation>
    <scope>NUCLEOTIDE SEQUENCE</scope>
    <source>
        <strain evidence="9">K2</strain>
    </source>
</reference>
<proteinExistence type="predicted"/>
<dbReference type="InterPro" id="IPR013980">
    <property type="entry name" value="MANSC_dom"/>
</dbReference>
<dbReference type="Gene3D" id="2.10.25.10">
    <property type="entry name" value="Laminin"/>
    <property type="match status" value="1"/>
</dbReference>
<gene>
    <name evidence="9" type="ORF">P5673_012955</name>
</gene>
<feature type="chain" id="PRO_5041977398" description="EGF-like domain-containing protein" evidence="7">
    <location>
        <begin position="21"/>
        <end position="371"/>
    </location>
</feature>
<protein>
    <recommendedName>
        <fullName evidence="8">EGF-like domain-containing protein</fullName>
    </recommendedName>
</protein>
<feature type="disulfide bond" evidence="5">
    <location>
        <begin position="271"/>
        <end position="280"/>
    </location>
</feature>
<dbReference type="InterPro" id="IPR011106">
    <property type="entry name" value="MANSC_N"/>
</dbReference>
<comment type="caution">
    <text evidence="5">Lacks conserved residue(s) required for the propagation of feature annotation.</text>
</comment>
<feature type="transmembrane region" description="Helical" evidence="6">
    <location>
        <begin position="324"/>
        <end position="349"/>
    </location>
</feature>
<name>A0AAD9QM98_ACRCE</name>
<keyword evidence="6" id="KW-1133">Transmembrane helix</keyword>
<dbReference type="AlphaFoldDB" id="A0AAD9QM98"/>
<dbReference type="PROSITE" id="PS00022">
    <property type="entry name" value="EGF_1"/>
    <property type="match status" value="1"/>
</dbReference>
<feature type="signal peptide" evidence="7">
    <location>
        <begin position="1"/>
        <end position="20"/>
    </location>
</feature>
<comment type="caution">
    <text evidence="9">The sequence shown here is derived from an EMBL/GenBank/DDBJ whole genome shotgun (WGS) entry which is preliminary data.</text>
</comment>
<evidence type="ECO:0000256" key="1">
    <source>
        <dbReference type="ARBA" id="ARBA00004370"/>
    </source>
</evidence>
<comment type="subcellular location">
    <subcellularLocation>
        <location evidence="1">Membrane</location>
    </subcellularLocation>
</comment>
<dbReference type="PANTHER" id="PTHR46182">
    <property type="entry name" value="FI19480P1"/>
    <property type="match status" value="1"/>
</dbReference>
<dbReference type="Pfam" id="PF23597">
    <property type="entry name" value="KIAA0319_N"/>
    <property type="match status" value="2"/>
</dbReference>
<dbReference type="InterPro" id="IPR000742">
    <property type="entry name" value="EGF"/>
</dbReference>
<evidence type="ECO:0000256" key="4">
    <source>
        <dbReference type="ARBA" id="ARBA00023180"/>
    </source>
</evidence>
<sequence>MLVPTQLLFFLTLLKSFTRAQVFQMFLVDQKGENAQVLDTVKLPTCTHLDIKHDVTLRGGIKSGNFTKLGYLRDMQTCIDACCQDEKCDVAFMPGHVCYSVSCFSAKLCESIPAVPSFAANRSVRISHVVRGGGKGDDLEQFKKTQGMEKYTNKAGKDQCTPSRIVTNHTLKGGKTAGEIKDLGMVESIENCIEKCCDEKACEVAFLVDGKCHSVECYGDELCQSLPIENEQISPTIVYMNVRNGVRIKDKETCSSPCISGVCAAKDICVCDRGFEGLNCDHTAITDRRLFLESGGEVLFTKMDQEAEMDIKIHQIPSQGSESISALAVAIGCGVAAAIVGTATVAFIARKILGKRSTNYELLRTPIRHKT</sequence>
<keyword evidence="4" id="KW-0325">Glycoprotein</keyword>
<dbReference type="PANTHER" id="PTHR46182:SF2">
    <property type="entry name" value="FI19480P1"/>
    <property type="match status" value="1"/>
</dbReference>
<evidence type="ECO:0000256" key="6">
    <source>
        <dbReference type="SAM" id="Phobius"/>
    </source>
</evidence>
<evidence type="ECO:0000256" key="2">
    <source>
        <dbReference type="ARBA" id="ARBA00022729"/>
    </source>
</evidence>
<evidence type="ECO:0000256" key="5">
    <source>
        <dbReference type="PROSITE-ProRule" id="PRU00076"/>
    </source>
</evidence>
<feature type="domain" description="EGF-like" evidence="8">
    <location>
        <begin position="250"/>
        <end position="281"/>
    </location>
</feature>
<dbReference type="GO" id="GO:0001764">
    <property type="term" value="P:neuron migration"/>
    <property type="evidence" value="ECO:0007669"/>
    <property type="project" value="TreeGrafter"/>
</dbReference>
<keyword evidence="5" id="KW-1015">Disulfide bond</keyword>
<organism evidence="9 10">
    <name type="scientific">Acropora cervicornis</name>
    <name type="common">Staghorn coral</name>
    <dbReference type="NCBI Taxonomy" id="6130"/>
    <lineage>
        <taxon>Eukaryota</taxon>
        <taxon>Metazoa</taxon>
        <taxon>Cnidaria</taxon>
        <taxon>Anthozoa</taxon>
        <taxon>Hexacorallia</taxon>
        <taxon>Scleractinia</taxon>
        <taxon>Astrocoeniina</taxon>
        <taxon>Acroporidae</taxon>
        <taxon>Acropora</taxon>
    </lineage>
</organism>
<keyword evidence="10" id="KW-1185">Reference proteome</keyword>
<keyword evidence="3 6" id="KW-0472">Membrane</keyword>
<dbReference type="GO" id="GO:0016020">
    <property type="term" value="C:membrane"/>
    <property type="evidence" value="ECO:0007669"/>
    <property type="project" value="UniProtKB-SubCell"/>
</dbReference>
<accession>A0AAD9QM98</accession>
<evidence type="ECO:0000313" key="9">
    <source>
        <dbReference type="EMBL" id="KAK2563939.1"/>
    </source>
</evidence>
<dbReference type="GO" id="GO:0031410">
    <property type="term" value="C:cytoplasmic vesicle"/>
    <property type="evidence" value="ECO:0007669"/>
    <property type="project" value="TreeGrafter"/>
</dbReference>
<reference evidence="9" key="2">
    <citation type="journal article" date="2023" name="Science">
        <title>Genomic signatures of disease resistance in endangered staghorn corals.</title>
        <authorList>
            <person name="Vollmer S.V."/>
            <person name="Selwyn J.D."/>
            <person name="Despard B.A."/>
            <person name="Roesel C.L."/>
        </authorList>
    </citation>
    <scope>NUCLEOTIDE SEQUENCE</scope>
    <source>
        <strain evidence="9">K2</strain>
    </source>
</reference>
<dbReference type="SMART" id="SM00765">
    <property type="entry name" value="MANEC"/>
    <property type="match status" value="2"/>
</dbReference>
<dbReference type="PROSITE" id="PS01186">
    <property type="entry name" value="EGF_2"/>
    <property type="match status" value="1"/>
</dbReference>
<evidence type="ECO:0000313" key="10">
    <source>
        <dbReference type="Proteomes" id="UP001249851"/>
    </source>
</evidence>
<dbReference type="EMBL" id="JARQWQ010000024">
    <property type="protein sequence ID" value="KAK2563939.1"/>
    <property type="molecule type" value="Genomic_DNA"/>
</dbReference>
<dbReference type="PROSITE" id="PS50026">
    <property type="entry name" value="EGF_3"/>
    <property type="match status" value="1"/>
</dbReference>
<evidence type="ECO:0000256" key="3">
    <source>
        <dbReference type="ARBA" id="ARBA00023136"/>
    </source>
</evidence>
<keyword evidence="6" id="KW-0812">Transmembrane</keyword>